<dbReference type="PIRSF" id="PIRSF002070">
    <property type="entry name" value="SSB"/>
    <property type="match status" value="1"/>
</dbReference>
<organism evidence="4 5">
    <name type="scientific">Paeniglutamicibacter gangotriensis</name>
    <dbReference type="NCBI Taxonomy" id="254787"/>
    <lineage>
        <taxon>Bacteria</taxon>
        <taxon>Bacillati</taxon>
        <taxon>Actinomycetota</taxon>
        <taxon>Actinomycetes</taxon>
        <taxon>Micrococcales</taxon>
        <taxon>Micrococcaceae</taxon>
        <taxon>Paeniglutamicibacter</taxon>
    </lineage>
</organism>
<protein>
    <recommendedName>
        <fullName evidence="2">Single-stranded DNA-binding protein</fullName>
    </recommendedName>
</protein>
<evidence type="ECO:0000256" key="3">
    <source>
        <dbReference type="SAM" id="MobiDB-lite"/>
    </source>
</evidence>
<accession>A0A5B0E8F9</accession>
<evidence type="ECO:0000256" key="1">
    <source>
        <dbReference type="ARBA" id="ARBA00023125"/>
    </source>
</evidence>
<evidence type="ECO:0000313" key="4">
    <source>
        <dbReference type="EMBL" id="KAA0974040.1"/>
    </source>
</evidence>
<dbReference type="InterPro" id="IPR011344">
    <property type="entry name" value="ssDNA-bd"/>
</dbReference>
<dbReference type="PROSITE" id="PS50935">
    <property type="entry name" value="SSB"/>
    <property type="match status" value="1"/>
</dbReference>
<dbReference type="Gene3D" id="2.40.50.140">
    <property type="entry name" value="Nucleic acid-binding proteins"/>
    <property type="match status" value="1"/>
</dbReference>
<sequence>MRQEIPAYIRTLECTMTDHITLRGVAGTEPRRSGEGSGTLVAKFRMVSNERRQDPETGQWADVHSNWYTVSCFRAMASNLLDSIHQGDHVVVYGKMQVREYDRKDGTRGFSVDIEAMALGHDVRFGISRFERVRNAESATERRTRHGETVHGRAESGENVPETDWPQVEPDTEAA</sequence>
<reference evidence="4 5" key="1">
    <citation type="submission" date="2019-07" db="EMBL/GenBank/DDBJ databases">
        <title>Analysis of the biochemical properties, biological activity and biotechnological potential of siderophores and biosurfactants produced by Antarctic psychrotolerant bacteria.</title>
        <authorList>
            <person name="Styczynski M."/>
            <person name="Krucon T."/>
            <person name="Decewicz P."/>
            <person name="Dziewit L."/>
        </authorList>
    </citation>
    <scope>NUCLEOTIDE SEQUENCE [LARGE SCALE GENOMIC DNA]</scope>
    <source>
        <strain evidence="4 5">ANT_H27</strain>
    </source>
</reference>
<keyword evidence="1 2" id="KW-0238">DNA-binding</keyword>
<dbReference type="InterPro" id="IPR000424">
    <property type="entry name" value="Primosome_PriB/ssb"/>
</dbReference>
<dbReference type="InterPro" id="IPR012340">
    <property type="entry name" value="NA-bd_OB-fold"/>
</dbReference>
<evidence type="ECO:0000256" key="2">
    <source>
        <dbReference type="PIRNR" id="PIRNR002070"/>
    </source>
</evidence>
<dbReference type="GO" id="GO:0003697">
    <property type="term" value="F:single-stranded DNA binding"/>
    <property type="evidence" value="ECO:0007669"/>
    <property type="project" value="InterPro"/>
</dbReference>
<dbReference type="AlphaFoldDB" id="A0A5B0E8F9"/>
<gene>
    <name evidence="4" type="ORF">FQ154_16455</name>
</gene>
<feature type="region of interest" description="Disordered" evidence="3">
    <location>
        <begin position="135"/>
        <end position="175"/>
    </location>
</feature>
<dbReference type="SUPFAM" id="SSF50249">
    <property type="entry name" value="Nucleic acid-binding proteins"/>
    <property type="match status" value="1"/>
</dbReference>
<dbReference type="GO" id="GO:0006260">
    <property type="term" value="P:DNA replication"/>
    <property type="evidence" value="ECO:0007669"/>
    <property type="project" value="InterPro"/>
</dbReference>
<proteinExistence type="predicted"/>
<dbReference type="Pfam" id="PF00436">
    <property type="entry name" value="SSB"/>
    <property type="match status" value="1"/>
</dbReference>
<evidence type="ECO:0000313" key="5">
    <source>
        <dbReference type="Proteomes" id="UP000323856"/>
    </source>
</evidence>
<feature type="compositionally biased region" description="Basic and acidic residues" evidence="3">
    <location>
        <begin position="135"/>
        <end position="156"/>
    </location>
</feature>
<comment type="caution">
    <text evidence="4">The sequence shown here is derived from an EMBL/GenBank/DDBJ whole genome shotgun (WGS) entry which is preliminary data.</text>
</comment>
<name>A0A5B0E8F9_9MICC</name>
<dbReference type="Proteomes" id="UP000323856">
    <property type="component" value="Unassembled WGS sequence"/>
</dbReference>
<dbReference type="EMBL" id="VOBL01000021">
    <property type="protein sequence ID" value="KAA0974040.1"/>
    <property type="molecule type" value="Genomic_DNA"/>
</dbReference>
<dbReference type="OrthoDB" id="4427276at2"/>